<evidence type="ECO:0000313" key="4">
    <source>
        <dbReference type="Proteomes" id="UP000008810"/>
    </source>
</evidence>
<keyword evidence="4" id="KW-1185">Reference proteome</keyword>
<dbReference type="Proteomes" id="UP000008810">
    <property type="component" value="Chromosome 3"/>
</dbReference>
<dbReference type="PANTHER" id="PTHR45749">
    <property type="match status" value="1"/>
</dbReference>
<dbReference type="OrthoDB" id="687996at2759"/>
<reference evidence="2 3" key="1">
    <citation type="journal article" date="2010" name="Nature">
        <title>Genome sequencing and analysis of the model grass Brachypodium distachyon.</title>
        <authorList>
            <consortium name="International Brachypodium Initiative"/>
        </authorList>
    </citation>
    <scope>NUCLEOTIDE SEQUENCE [LARGE SCALE GENOMIC DNA]</scope>
    <source>
        <strain evidence="2 3">Bd21</strain>
    </source>
</reference>
<sequence>MVVSDRKWLVYSKHVNKVYCFCCKLFKSESSKSLLASEGLRDWKHLSEKLKLHENNVEHIANMNTWNEVRLRLSKNETSDKDLQQEIAKEKEQWRQVLIRIIAAVKFLAKHSLAFRGSNEKLYQDNNGNCELSVAQVVGFLCVQDPILVKDAKYFSVILDCTPDVSHEEQMTLILRCVNMSSTATKIEEFFLDAPVIKALLELRRTCNDDPTTKSDIKSLVAALKKFEFLVGMVIWHDVLFTVNRGSKKLQSKIVFIDVTLKQIEEPAFPVKRRVTRTRHFDENNDNEENDQNEEAQAFEEESFRIKHFLVMIDVAIASLTKRFEELKSFGGIFGFLFNSEKLKSLEDDDPRSCCTKFAKSFSHGNSADVDLDDFFSELKVLQVVVPSTIMSADEIFEFVGAADCYPNVSIAYRILLRSTMSQERLNGSALCSIEKNVLDDINLDSVIDDFA</sequence>
<dbReference type="STRING" id="15368.A0A2K2CYP1"/>
<evidence type="ECO:0000313" key="3">
    <source>
        <dbReference type="EnsemblPlants" id="PNT67141"/>
    </source>
</evidence>
<evidence type="ECO:0000259" key="1">
    <source>
        <dbReference type="SMART" id="SM00597"/>
    </source>
</evidence>
<evidence type="ECO:0000313" key="2">
    <source>
        <dbReference type="EMBL" id="PNT67141.1"/>
    </source>
</evidence>
<dbReference type="SMART" id="SM00597">
    <property type="entry name" value="ZnF_TTF"/>
    <property type="match status" value="1"/>
</dbReference>
<gene>
    <name evidence="2" type="ORF">BRADI_3g21467v3</name>
</gene>
<name>A0A2K2CYP1_BRADI</name>
<accession>A0A2K2CYP1</accession>
<dbReference type="Gramene" id="PNT67141">
    <property type="protein sequence ID" value="PNT67141"/>
    <property type="gene ID" value="BRADI_3g21467v3"/>
</dbReference>
<dbReference type="AlphaFoldDB" id="A0A2K2CYP1"/>
<dbReference type="PANTHER" id="PTHR45749:SF35">
    <property type="entry name" value="AC-LIKE TRANSPOSASE-RELATED"/>
    <property type="match status" value="1"/>
</dbReference>
<feature type="domain" description="TTF-type" evidence="1">
    <location>
        <begin position="4"/>
        <end position="78"/>
    </location>
</feature>
<reference evidence="2" key="2">
    <citation type="submission" date="2017-06" db="EMBL/GenBank/DDBJ databases">
        <title>WGS assembly of Brachypodium distachyon.</title>
        <authorList>
            <consortium name="The International Brachypodium Initiative"/>
            <person name="Lucas S."/>
            <person name="Harmon-Smith M."/>
            <person name="Lail K."/>
            <person name="Tice H."/>
            <person name="Grimwood J."/>
            <person name="Bruce D."/>
            <person name="Barry K."/>
            <person name="Shu S."/>
            <person name="Lindquist E."/>
            <person name="Wang M."/>
            <person name="Pitluck S."/>
            <person name="Vogel J.P."/>
            <person name="Garvin D.F."/>
            <person name="Mockler T.C."/>
            <person name="Schmutz J."/>
            <person name="Rokhsar D."/>
            <person name="Bevan M.W."/>
        </authorList>
    </citation>
    <scope>NUCLEOTIDE SEQUENCE</scope>
    <source>
        <strain evidence="2">Bd21</strain>
    </source>
</reference>
<proteinExistence type="predicted"/>
<dbReference type="InParanoid" id="A0A2K2CYP1"/>
<dbReference type="EMBL" id="CM000882">
    <property type="protein sequence ID" value="PNT67141.1"/>
    <property type="molecule type" value="Genomic_DNA"/>
</dbReference>
<dbReference type="InterPro" id="IPR006580">
    <property type="entry name" value="Znf_TTF"/>
</dbReference>
<reference evidence="3" key="3">
    <citation type="submission" date="2018-08" db="UniProtKB">
        <authorList>
            <consortium name="EnsemblPlants"/>
        </authorList>
    </citation>
    <scope>IDENTIFICATION</scope>
    <source>
        <strain evidence="3">cv. Bd21</strain>
    </source>
</reference>
<dbReference type="EnsemblPlants" id="PNT67141">
    <property type="protein sequence ID" value="PNT67141"/>
    <property type="gene ID" value="BRADI_3g21467v3"/>
</dbReference>
<organism evidence="2">
    <name type="scientific">Brachypodium distachyon</name>
    <name type="common">Purple false brome</name>
    <name type="synonym">Trachynia distachya</name>
    <dbReference type="NCBI Taxonomy" id="15368"/>
    <lineage>
        <taxon>Eukaryota</taxon>
        <taxon>Viridiplantae</taxon>
        <taxon>Streptophyta</taxon>
        <taxon>Embryophyta</taxon>
        <taxon>Tracheophyta</taxon>
        <taxon>Spermatophyta</taxon>
        <taxon>Magnoliopsida</taxon>
        <taxon>Liliopsida</taxon>
        <taxon>Poales</taxon>
        <taxon>Poaceae</taxon>
        <taxon>BOP clade</taxon>
        <taxon>Pooideae</taxon>
        <taxon>Stipodae</taxon>
        <taxon>Brachypodieae</taxon>
        <taxon>Brachypodium</taxon>
    </lineage>
</organism>
<protein>
    <recommendedName>
        <fullName evidence="1">TTF-type domain-containing protein</fullName>
    </recommendedName>
</protein>